<gene>
    <name evidence="2" type="ORF">Mic7113_0459</name>
</gene>
<dbReference type="eggNOG" id="COG4249">
    <property type="taxonomic scope" value="Bacteria"/>
</dbReference>
<dbReference type="HOGENOM" id="CLU_023909_0_0_3"/>
<protein>
    <submittedName>
        <fullName evidence="2">Caspase domain-containing protein</fullName>
    </submittedName>
</protein>
<dbReference type="InterPro" id="IPR011600">
    <property type="entry name" value="Pept_C14_caspase"/>
</dbReference>
<dbReference type="STRING" id="1173027.Mic7113_0459"/>
<accession>K9W825</accession>
<evidence type="ECO:0000259" key="1">
    <source>
        <dbReference type="Pfam" id="PF00656"/>
    </source>
</evidence>
<dbReference type="PATRIC" id="fig|1173027.3.peg.507"/>
<dbReference type="PROSITE" id="PS51318">
    <property type="entry name" value="TAT"/>
    <property type="match status" value="1"/>
</dbReference>
<organism evidence="2 3">
    <name type="scientific">Allocoleopsis franciscana PCC 7113</name>
    <dbReference type="NCBI Taxonomy" id="1173027"/>
    <lineage>
        <taxon>Bacteria</taxon>
        <taxon>Bacillati</taxon>
        <taxon>Cyanobacteriota</taxon>
        <taxon>Cyanophyceae</taxon>
        <taxon>Coleofasciculales</taxon>
        <taxon>Coleofasciculaceae</taxon>
        <taxon>Allocoleopsis</taxon>
        <taxon>Allocoleopsis franciscana</taxon>
    </lineage>
</organism>
<name>K9W825_9CYAN</name>
<reference evidence="2 3" key="1">
    <citation type="submission" date="2012-06" db="EMBL/GenBank/DDBJ databases">
        <title>Finished chromosome of genome of Microcoleus sp. PCC 7113.</title>
        <authorList>
            <consortium name="US DOE Joint Genome Institute"/>
            <person name="Gugger M."/>
            <person name="Coursin T."/>
            <person name="Rippka R."/>
            <person name="Tandeau De Marsac N."/>
            <person name="Huntemann M."/>
            <person name="Wei C.-L."/>
            <person name="Han J."/>
            <person name="Detter J.C."/>
            <person name="Han C."/>
            <person name="Tapia R."/>
            <person name="Chen A."/>
            <person name="Kyrpides N."/>
            <person name="Mavromatis K."/>
            <person name="Markowitz V."/>
            <person name="Szeto E."/>
            <person name="Ivanova N."/>
            <person name="Pagani I."/>
            <person name="Pati A."/>
            <person name="Goodwin L."/>
            <person name="Nordberg H.P."/>
            <person name="Cantor M.N."/>
            <person name="Hua S.X."/>
            <person name="Woyke T."/>
            <person name="Kerfeld C.A."/>
        </authorList>
    </citation>
    <scope>NUCLEOTIDE SEQUENCE [LARGE SCALE GENOMIC DNA]</scope>
    <source>
        <strain evidence="2 3">PCC 7113</strain>
    </source>
</reference>
<dbReference type="KEGG" id="mic:Mic7113_0459"/>
<dbReference type="EMBL" id="CP003630">
    <property type="protein sequence ID" value="AFZ16378.1"/>
    <property type="molecule type" value="Genomic_DNA"/>
</dbReference>
<dbReference type="GO" id="GO:0006508">
    <property type="term" value="P:proteolysis"/>
    <property type="evidence" value="ECO:0007669"/>
    <property type="project" value="InterPro"/>
</dbReference>
<keyword evidence="3" id="KW-1185">Reference proteome</keyword>
<sequence>MTRTTRRHFLQFTGSALAAIGLNQLSFLQSAQRYGQVLAQSTPRKLALLVGINNYPSQPLEGCLNDVDLQRNLLIHRFGFNPKDILILPDTKATRAGILTAFEEHLIKQAKPGDVVVYHYSGHGSRIFDPNPIVVEPGKEGLNGTFVPVDGNLPDGYPEVGGSVKDIMGHTLFLLMSALKSENVTAVLDSCFSGGATREARIRSRDGGKNVLVSSDEKTYQEQWLSRLKMLPEDFVKGYRAGVAKGVVLAATAPDQLAREIIINGFKAGIFSYLLTHYLWQEDSNIERVFQKILPEIPKDFDQMPRYEVKVGKEYQRQSPYFINSPKSPAQAVVIRVSGNNAQLWLGGVDLRKVTTGTVFTAMKGTGQVKVVSRDGLVAQGKVENPVTEGMPLQLMG</sequence>
<dbReference type="GO" id="GO:0005737">
    <property type="term" value="C:cytoplasm"/>
    <property type="evidence" value="ECO:0007669"/>
    <property type="project" value="TreeGrafter"/>
</dbReference>
<evidence type="ECO:0000313" key="3">
    <source>
        <dbReference type="Proteomes" id="UP000010471"/>
    </source>
</evidence>
<dbReference type="InterPro" id="IPR006311">
    <property type="entry name" value="TAT_signal"/>
</dbReference>
<dbReference type="AlphaFoldDB" id="K9W825"/>
<proteinExistence type="predicted"/>
<dbReference type="SUPFAM" id="SSF52129">
    <property type="entry name" value="Caspase-like"/>
    <property type="match status" value="1"/>
</dbReference>
<dbReference type="RefSeq" id="WP_015180542.1">
    <property type="nucleotide sequence ID" value="NC_019738.1"/>
</dbReference>
<dbReference type="InterPro" id="IPR029030">
    <property type="entry name" value="Caspase-like_dom_sf"/>
</dbReference>
<feature type="domain" description="Peptidase C14 caspase" evidence="1">
    <location>
        <begin position="44"/>
        <end position="311"/>
    </location>
</feature>
<evidence type="ECO:0000313" key="2">
    <source>
        <dbReference type="EMBL" id="AFZ16378.1"/>
    </source>
</evidence>
<dbReference type="Gene3D" id="3.40.50.1460">
    <property type="match status" value="1"/>
</dbReference>
<dbReference type="PANTHER" id="PTHR48104">
    <property type="entry name" value="METACASPASE-4"/>
    <property type="match status" value="1"/>
</dbReference>
<dbReference type="InterPro" id="IPR050452">
    <property type="entry name" value="Metacaspase"/>
</dbReference>
<dbReference type="Pfam" id="PF00656">
    <property type="entry name" value="Peptidase_C14"/>
    <property type="match status" value="1"/>
</dbReference>
<dbReference type="Proteomes" id="UP000010471">
    <property type="component" value="Chromosome"/>
</dbReference>
<dbReference type="PANTHER" id="PTHR48104:SF30">
    <property type="entry name" value="METACASPASE-1"/>
    <property type="match status" value="1"/>
</dbReference>
<dbReference type="GO" id="GO:0004197">
    <property type="term" value="F:cysteine-type endopeptidase activity"/>
    <property type="evidence" value="ECO:0007669"/>
    <property type="project" value="InterPro"/>
</dbReference>
<dbReference type="OrthoDB" id="505527at2"/>